<accession>A0A9N9NEP6</accession>
<dbReference type="EMBL" id="CAJVQA010013846">
    <property type="protein sequence ID" value="CAG8727263.1"/>
    <property type="molecule type" value="Genomic_DNA"/>
</dbReference>
<proteinExistence type="predicted"/>
<dbReference type="OrthoDB" id="2340480at2759"/>
<evidence type="ECO:0000313" key="1">
    <source>
        <dbReference type="EMBL" id="CAG8727263.1"/>
    </source>
</evidence>
<name>A0A9N9NEP6_9GLOM</name>
<evidence type="ECO:0000313" key="2">
    <source>
        <dbReference type="Proteomes" id="UP000789759"/>
    </source>
</evidence>
<dbReference type="AlphaFoldDB" id="A0A9N9NEP6"/>
<dbReference type="Proteomes" id="UP000789759">
    <property type="component" value="Unassembled WGS sequence"/>
</dbReference>
<organism evidence="1 2">
    <name type="scientific">Cetraspora pellucida</name>
    <dbReference type="NCBI Taxonomy" id="1433469"/>
    <lineage>
        <taxon>Eukaryota</taxon>
        <taxon>Fungi</taxon>
        <taxon>Fungi incertae sedis</taxon>
        <taxon>Mucoromycota</taxon>
        <taxon>Glomeromycotina</taxon>
        <taxon>Glomeromycetes</taxon>
        <taxon>Diversisporales</taxon>
        <taxon>Gigasporaceae</taxon>
        <taxon>Cetraspora</taxon>
    </lineage>
</organism>
<keyword evidence="2" id="KW-1185">Reference proteome</keyword>
<sequence>MQFLKSAYELSVRGVVIAENKIVYEFNLEEINISMSLDKVREYLTRNDLILVGRQNSYFRNVFGYKIPFVNEAEYKLKNILVPTDGENEFDKSFLFFIEKDLTKPGFPEIVRNLNLTKGYKRNERNEVIQASKNAFRIKNMHLMKIITHQTLEETEDNQGRFLCCVKGTIRLLPGDLEATEEYIEAIEDALNEDVNIGIKASLHRVGREYGFFWPKEIILGGKFQLSDESTDTRELEKLKNFTNWRIIGQKDLTSLHMLLPEQLVSRIKKVYGMKLLYHNSLSVHMPKGQRITSRPLPKPQTILTLKNVKIFASVIVLNKTKPYRNMFVIRIEYMDDESPYVVIQRIGNPKKLFNLFVPYMIIGYEEGLPTEKLLDNSIDHIGTKRFQYDSDIHIEHPKLTKDYCIIGTPILKCKDNPGYNFGTSKDVISYHFRQRNNDNRVTQLQCYHYDLRSDEVKNSLIFDINYAIISSQNSDFIVTSAANQKWIYRSYNTLPLSENSRTFTGGRWDVFVHPKPIFASIQYTDPPINPLFLNIHKKYPIVKSLNVIAEDLRSRIGYVIVRDQGDYKTLQSINAVCESIENKINREEKVNQEHPKYMYTSKRIDIREITKGPSKMVTDLVDSKISDNTKILMSKPIDLVENVKSSQLIFNENIINFLKLNHGLIISSQIMHAVTNPAFKLYQKNISIIENCDVKIIGSKSKIGTLLLENNIDSDFFQSLPPKLINIMTQSADFLSENMPVNDIRLEIKCQKVILNFERETMQPTEEIKTAINNALKPEGHIKN</sequence>
<reference evidence="1" key="1">
    <citation type="submission" date="2021-06" db="EMBL/GenBank/DDBJ databases">
        <authorList>
            <person name="Kallberg Y."/>
            <person name="Tangrot J."/>
            <person name="Rosling A."/>
        </authorList>
    </citation>
    <scope>NUCLEOTIDE SEQUENCE</scope>
    <source>
        <strain evidence="1">FL966</strain>
    </source>
</reference>
<comment type="caution">
    <text evidence="1">The sequence shown here is derived from an EMBL/GenBank/DDBJ whole genome shotgun (WGS) entry which is preliminary data.</text>
</comment>
<gene>
    <name evidence="1" type="ORF">CPELLU_LOCUS13256</name>
</gene>
<protein>
    <submittedName>
        <fullName evidence="1">20209_t:CDS:1</fullName>
    </submittedName>
</protein>